<dbReference type="AlphaFoldDB" id="A0A9P6IPQ6"/>
<dbReference type="InterPro" id="IPR036188">
    <property type="entry name" value="FAD/NAD-bd_sf"/>
</dbReference>
<dbReference type="PANTHER" id="PTHR47356">
    <property type="entry name" value="FAD-DEPENDENT MONOOXYGENASE ASQG-RELATED"/>
    <property type="match status" value="1"/>
</dbReference>
<dbReference type="PANTHER" id="PTHR47356:SF2">
    <property type="entry name" value="FAD-BINDING DOMAIN-CONTAINING PROTEIN-RELATED"/>
    <property type="match status" value="1"/>
</dbReference>
<feature type="non-terminal residue" evidence="1">
    <location>
        <position position="130"/>
    </location>
</feature>
<dbReference type="OrthoDB" id="655030at2759"/>
<keyword evidence="2" id="KW-1185">Reference proteome</keyword>
<accession>A0A9P6IPQ6</accession>
<name>A0A9P6IPQ6_9FUNG</name>
<dbReference type="InterPro" id="IPR050562">
    <property type="entry name" value="FAD_mOase_fung"/>
</dbReference>
<protein>
    <submittedName>
        <fullName evidence="1">Uncharacterized protein</fullName>
    </submittedName>
</protein>
<dbReference type="Proteomes" id="UP000749646">
    <property type="component" value="Unassembled WGS sequence"/>
</dbReference>
<proteinExistence type="predicted"/>
<dbReference type="GO" id="GO:0004497">
    <property type="term" value="F:monooxygenase activity"/>
    <property type="evidence" value="ECO:0007669"/>
    <property type="project" value="InterPro"/>
</dbReference>
<comment type="caution">
    <text evidence="1">The sequence shown here is derived from an EMBL/GenBank/DDBJ whole genome shotgun (WGS) entry which is preliminary data.</text>
</comment>
<sequence>SAVCLSAEVLPIFEQLGLINEIYKIALPYRKLRFFDGKVEKRTIDLSHHKAFATDLLRRQTPDSRISFNKKVLRMQEKNNKVYIHCSDNTIYEGDILIGADGTNSGVRQSLYRQLNDQGLLPKDDLKSMP</sequence>
<dbReference type="SUPFAM" id="SSF51905">
    <property type="entry name" value="FAD/NAD(P)-binding domain"/>
    <property type="match status" value="1"/>
</dbReference>
<evidence type="ECO:0000313" key="2">
    <source>
        <dbReference type="Proteomes" id="UP000749646"/>
    </source>
</evidence>
<gene>
    <name evidence="1" type="ORF">BGZ65_000391</name>
</gene>
<dbReference type="EMBL" id="JAAAHW010008892">
    <property type="protein sequence ID" value="KAF9943736.1"/>
    <property type="molecule type" value="Genomic_DNA"/>
</dbReference>
<dbReference type="Gene3D" id="3.50.50.60">
    <property type="entry name" value="FAD/NAD(P)-binding domain"/>
    <property type="match status" value="1"/>
</dbReference>
<reference evidence="1" key="1">
    <citation type="journal article" date="2020" name="Fungal Divers.">
        <title>Resolving the Mortierellaceae phylogeny through synthesis of multi-gene phylogenetics and phylogenomics.</title>
        <authorList>
            <person name="Vandepol N."/>
            <person name="Liber J."/>
            <person name="Desiro A."/>
            <person name="Na H."/>
            <person name="Kennedy M."/>
            <person name="Barry K."/>
            <person name="Grigoriev I.V."/>
            <person name="Miller A.N."/>
            <person name="O'Donnell K."/>
            <person name="Stajich J.E."/>
            <person name="Bonito G."/>
        </authorList>
    </citation>
    <scope>NUCLEOTIDE SEQUENCE</scope>
    <source>
        <strain evidence="1">MES-2147</strain>
    </source>
</reference>
<feature type="non-terminal residue" evidence="1">
    <location>
        <position position="1"/>
    </location>
</feature>
<organism evidence="1 2">
    <name type="scientific">Modicella reniformis</name>
    <dbReference type="NCBI Taxonomy" id="1440133"/>
    <lineage>
        <taxon>Eukaryota</taxon>
        <taxon>Fungi</taxon>
        <taxon>Fungi incertae sedis</taxon>
        <taxon>Mucoromycota</taxon>
        <taxon>Mortierellomycotina</taxon>
        <taxon>Mortierellomycetes</taxon>
        <taxon>Mortierellales</taxon>
        <taxon>Mortierellaceae</taxon>
        <taxon>Modicella</taxon>
    </lineage>
</organism>
<evidence type="ECO:0000313" key="1">
    <source>
        <dbReference type="EMBL" id="KAF9943736.1"/>
    </source>
</evidence>